<dbReference type="Proteomes" id="UP000756132">
    <property type="component" value="Chromosome 7"/>
</dbReference>
<dbReference type="KEGG" id="ffu:CLAFUR5_10688"/>
<name>A0A9Q8PCV5_PASFU</name>
<dbReference type="RefSeq" id="XP_047764494.1">
    <property type="nucleotide sequence ID" value="XM_047909836.1"/>
</dbReference>
<reference evidence="2" key="1">
    <citation type="submission" date="2021-12" db="EMBL/GenBank/DDBJ databases">
        <authorList>
            <person name="Zaccaron A."/>
            <person name="Stergiopoulos I."/>
        </authorList>
    </citation>
    <scope>NUCLEOTIDE SEQUENCE</scope>
    <source>
        <strain evidence="2">Race5_Kim</strain>
    </source>
</reference>
<protein>
    <submittedName>
        <fullName evidence="2">Uncharacterized protein</fullName>
    </submittedName>
</protein>
<dbReference type="AlphaFoldDB" id="A0A9Q8PCV5"/>
<reference evidence="2" key="2">
    <citation type="journal article" date="2022" name="Microb. Genom.">
        <title>A chromosome-scale genome assembly of the tomato pathogen Cladosporium fulvum reveals a compartmentalized genome architecture and the presence of a dispensable chromosome.</title>
        <authorList>
            <person name="Zaccaron A.Z."/>
            <person name="Chen L.H."/>
            <person name="Samaras A."/>
            <person name="Stergiopoulos I."/>
        </authorList>
    </citation>
    <scope>NUCLEOTIDE SEQUENCE</scope>
    <source>
        <strain evidence="2">Race5_Kim</strain>
    </source>
</reference>
<dbReference type="OMA" id="NQPEDWI"/>
<feature type="transmembrane region" description="Helical" evidence="1">
    <location>
        <begin position="20"/>
        <end position="39"/>
    </location>
</feature>
<keyword evidence="1" id="KW-1133">Transmembrane helix</keyword>
<dbReference type="OrthoDB" id="5337308at2759"/>
<dbReference type="EMBL" id="CP090169">
    <property type="protein sequence ID" value="UJO20128.1"/>
    <property type="molecule type" value="Genomic_DNA"/>
</dbReference>
<accession>A0A9Q8PCV5</accession>
<keyword evidence="1" id="KW-0472">Membrane</keyword>
<organism evidence="2 3">
    <name type="scientific">Passalora fulva</name>
    <name type="common">Tomato leaf mold</name>
    <name type="synonym">Cladosporium fulvum</name>
    <dbReference type="NCBI Taxonomy" id="5499"/>
    <lineage>
        <taxon>Eukaryota</taxon>
        <taxon>Fungi</taxon>
        <taxon>Dikarya</taxon>
        <taxon>Ascomycota</taxon>
        <taxon>Pezizomycotina</taxon>
        <taxon>Dothideomycetes</taxon>
        <taxon>Dothideomycetidae</taxon>
        <taxon>Mycosphaerellales</taxon>
        <taxon>Mycosphaerellaceae</taxon>
        <taxon>Fulvia</taxon>
    </lineage>
</organism>
<evidence type="ECO:0000256" key="1">
    <source>
        <dbReference type="SAM" id="Phobius"/>
    </source>
</evidence>
<proteinExistence type="predicted"/>
<keyword evidence="3" id="KW-1185">Reference proteome</keyword>
<evidence type="ECO:0000313" key="3">
    <source>
        <dbReference type="Proteomes" id="UP000756132"/>
    </source>
</evidence>
<evidence type="ECO:0000313" key="2">
    <source>
        <dbReference type="EMBL" id="UJO20128.1"/>
    </source>
</evidence>
<dbReference type="GeneID" id="71990566"/>
<sequence length="353" mass="40090">MNALESQRAPTRPTRHRWNILVIVITLLVIFIATLSSHLPHEGNPRSNPIGFHKQAVQEHDWSNGTSKVQPYVFPKLQSRATSLDWSTAVDKGWRLACDMNKPATAIHQSEWVGIIALDKFGWASAKPTTQIQAVFDGLGLNDALRGLQVSTDASKYKDMNIRNNNKVKYEGQEFLPTYAWYHNMFNVEDGVIIARDNYGPAYSASRMDPPVAKEKITILRNWSDLIWLAWQDLSKSSAKNIRHFIRYGVNNDQTIQLVRMARAGKGGDWQSVDDFPPQWPGWQFNIKEDGAKLILQSSNGVGPAHFLIQHKMQLGVRMIHKIHAFDCPNDMDPQLCIYFHAVDGPLDEEEFS</sequence>
<gene>
    <name evidence="2" type="ORF">CLAFUR5_10688</name>
</gene>
<keyword evidence="1" id="KW-0812">Transmembrane</keyword>